<comment type="catalytic activity">
    <reaction evidence="1">
        <text>(2R,3S)-3-isopropylmalate = (2S)-2-isopropylmalate</text>
        <dbReference type="Rhea" id="RHEA:32287"/>
        <dbReference type="ChEBI" id="CHEBI:1178"/>
        <dbReference type="ChEBI" id="CHEBI:35121"/>
        <dbReference type="EC" id="4.2.1.33"/>
    </reaction>
</comment>
<dbReference type="PANTHER" id="PTHR43345">
    <property type="entry name" value="3-ISOPROPYLMALATE DEHYDRATASE SMALL SUBUNIT 2-RELATED-RELATED"/>
    <property type="match status" value="1"/>
</dbReference>
<dbReference type="InterPro" id="IPR033940">
    <property type="entry name" value="IPMI_Swivel"/>
</dbReference>
<dbReference type="EMBL" id="CP027860">
    <property type="protein sequence ID" value="AVP96905.1"/>
    <property type="molecule type" value="Genomic_DNA"/>
</dbReference>
<name>A0A2P1PPY6_9GAMM</name>
<dbReference type="NCBIfam" id="NF002458">
    <property type="entry name" value="PRK01641.1"/>
    <property type="match status" value="1"/>
</dbReference>
<dbReference type="GO" id="GO:0009098">
    <property type="term" value="P:L-leucine biosynthetic process"/>
    <property type="evidence" value="ECO:0007669"/>
    <property type="project" value="UniProtKB-UniPathway"/>
</dbReference>
<evidence type="ECO:0000256" key="1">
    <source>
        <dbReference type="ARBA" id="ARBA00000491"/>
    </source>
</evidence>
<dbReference type="OrthoDB" id="9777465at2"/>
<comment type="pathway">
    <text evidence="3">Amino-acid biosynthesis; L-leucine biosynthesis; L-leucine from 3-methyl-2-oxobutanoate: step 2/4.</text>
</comment>
<evidence type="ECO:0000313" key="16">
    <source>
        <dbReference type="Proteomes" id="UP000241074"/>
    </source>
</evidence>
<organism evidence="15 16">
    <name type="scientific">Ahniella affigens</name>
    <dbReference type="NCBI Taxonomy" id="2021234"/>
    <lineage>
        <taxon>Bacteria</taxon>
        <taxon>Pseudomonadati</taxon>
        <taxon>Pseudomonadota</taxon>
        <taxon>Gammaproteobacteria</taxon>
        <taxon>Lysobacterales</taxon>
        <taxon>Rhodanobacteraceae</taxon>
        <taxon>Ahniella</taxon>
    </lineage>
</organism>
<sequence>MKAIRSISAPVHVLDITNIDTDQIIPARFLTTTAREGLGKFAFNDWRYQVDGSPNPDFFLNRLPADQSLILLAADNFGCGSSREHAPWALLDAGIRAVISTRIADIFRNNSLKNGLLSIVVTPEQWQALHARAAAPLTIDLQAEEIRAGDLTVPFKIDGFARACLLDGVDELGYLLQRAELISAFETRRAA</sequence>
<evidence type="ECO:0000256" key="3">
    <source>
        <dbReference type="ARBA" id="ARBA00004729"/>
    </source>
</evidence>
<evidence type="ECO:0000256" key="7">
    <source>
        <dbReference type="ARBA" id="ARBA00017233"/>
    </source>
</evidence>
<dbReference type="CDD" id="cd01577">
    <property type="entry name" value="IPMI_Swivel"/>
    <property type="match status" value="1"/>
</dbReference>
<dbReference type="KEGG" id="xba:C7S18_06685"/>
<accession>A0A2P1PPY6</accession>
<keyword evidence="16" id="KW-1185">Reference proteome</keyword>
<evidence type="ECO:0000256" key="2">
    <source>
        <dbReference type="ARBA" id="ARBA00002695"/>
    </source>
</evidence>
<evidence type="ECO:0000313" key="15">
    <source>
        <dbReference type="EMBL" id="AVP96905.1"/>
    </source>
</evidence>
<keyword evidence="11" id="KW-0100">Branched-chain amino acid biosynthesis</keyword>
<evidence type="ECO:0000256" key="8">
    <source>
        <dbReference type="ARBA" id="ARBA00022430"/>
    </source>
</evidence>
<dbReference type="Pfam" id="PF00694">
    <property type="entry name" value="Aconitase_C"/>
    <property type="match status" value="1"/>
</dbReference>
<dbReference type="InterPro" id="IPR015928">
    <property type="entry name" value="Aconitase/3IPM_dehydase_swvl"/>
</dbReference>
<dbReference type="InterPro" id="IPR000573">
    <property type="entry name" value="AconitaseA/IPMdHydase_ssu_swvl"/>
</dbReference>
<protein>
    <recommendedName>
        <fullName evidence="7">3-isopropylmalate dehydratase small subunit</fullName>
        <ecNumber evidence="6">4.2.1.33</ecNumber>
    </recommendedName>
    <alternativeName>
        <fullName evidence="12">Alpha-IPM isomerase</fullName>
    </alternativeName>
    <alternativeName>
        <fullName evidence="13">Isopropylmalate isomerase</fullName>
    </alternativeName>
</protein>
<dbReference type="NCBIfam" id="TIGR00171">
    <property type="entry name" value="leuD"/>
    <property type="match status" value="1"/>
</dbReference>
<dbReference type="GO" id="GO:0003861">
    <property type="term" value="F:3-isopropylmalate dehydratase activity"/>
    <property type="evidence" value="ECO:0007669"/>
    <property type="project" value="UniProtKB-EC"/>
</dbReference>
<reference evidence="15 16" key="2">
    <citation type="submission" date="2018-03" db="EMBL/GenBank/DDBJ databases">
        <authorList>
            <person name="Keele B.F."/>
        </authorList>
    </citation>
    <scope>NUCLEOTIDE SEQUENCE [LARGE SCALE GENOMIC DNA]</scope>
    <source>
        <strain evidence="15 16">D13</strain>
    </source>
</reference>
<dbReference type="SUPFAM" id="SSF52016">
    <property type="entry name" value="LeuD/IlvD-like"/>
    <property type="match status" value="1"/>
</dbReference>
<evidence type="ECO:0000256" key="12">
    <source>
        <dbReference type="ARBA" id="ARBA00031631"/>
    </source>
</evidence>
<comment type="function">
    <text evidence="2">Catalyzes the isomerization between 2-isopropylmalate and 3-isopropylmalate, via the formation of 2-isopropylmaleate.</text>
</comment>
<evidence type="ECO:0000256" key="10">
    <source>
        <dbReference type="ARBA" id="ARBA00023239"/>
    </source>
</evidence>
<evidence type="ECO:0000256" key="13">
    <source>
        <dbReference type="ARBA" id="ARBA00033368"/>
    </source>
</evidence>
<dbReference type="InterPro" id="IPR004431">
    <property type="entry name" value="3-IsopropMal_deHydase_ssu"/>
</dbReference>
<keyword evidence="9" id="KW-0028">Amino-acid biosynthesis</keyword>
<dbReference type="AlphaFoldDB" id="A0A2P1PPY6"/>
<evidence type="ECO:0000256" key="4">
    <source>
        <dbReference type="ARBA" id="ARBA00009845"/>
    </source>
</evidence>
<evidence type="ECO:0000259" key="14">
    <source>
        <dbReference type="Pfam" id="PF00694"/>
    </source>
</evidence>
<dbReference type="Proteomes" id="UP000241074">
    <property type="component" value="Chromosome"/>
</dbReference>
<evidence type="ECO:0000256" key="5">
    <source>
        <dbReference type="ARBA" id="ARBA00011271"/>
    </source>
</evidence>
<dbReference type="PANTHER" id="PTHR43345:SF5">
    <property type="entry name" value="3-ISOPROPYLMALATE DEHYDRATASE SMALL SUBUNIT"/>
    <property type="match status" value="1"/>
</dbReference>
<keyword evidence="8" id="KW-0432">Leucine biosynthesis</keyword>
<proteinExistence type="inferred from homology"/>
<evidence type="ECO:0000256" key="11">
    <source>
        <dbReference type="ARBA" id="ARBA00023304"/>
    </source>
</evidence>
<dbReference type="FunFam" id="3.20.19.10:FF:000003">
    <property type="entry name" value="3-isopropylmalate dehydratase small subunit"/>
    <property type="match status" value="1"/>
</dbReference>
<comment type="subunit">
    <text evidence="5">Heterodimer of LeuC and LeuD.</text>
</comment>
<dbReference type="UniPathway" id="UPA00048">
    <property type="reaction ID" value="UER00071"/>
</dbReference>
<dbReference type="EC" id="4.2.1.33" evidence="6"/>
<comment type="similarity">
    <text evidence="4">Belongs to the LeuD family. LeuD type 1 subfamily.</text>
</comment>
<evidence type="ECO:0000256" key="9">
    <source>
        <dbReference type="ARBA" id="ARBA00022605"/>
    </source>
</evidence>
<gene>
    <name evidence="15" type="primary">leuD</name>
    <name evidence="15" type="ORF">C7S18_06685</name>
</gene>
<evidence type="ECO:0000256" key="6">
    <source>
        <dbReference type="ARBA" id="ARBA00011998"/>
    </source>
</evidence>
<dbReference type="GO" id="GO:0009316">
    <property type="term" value="C:3-isopropylmalate dehydratase complex"/>
    <property type="evidence" value="ECO:0007669"/>
    <property type="project" value="InterPro"/>
</dbReference>
<keyword evidence="10" id="KW-0456">Lyase</keyword>
<feature type="domain" description="Aconitase A/isopropylmalate dehydratase small subunit swivel" evidence="14">
    <location>
        <begin position="14"/>
        <end position="121"/>
    </location>
</feature>
<dbReference type="RefSeq" id="WP_106890830.1">
    <property type="nucleotide sequence ID" value="NZ_CP027860.1"/>
</dbReference>
<dbReference type="InterPro" id="IPR050075">
    <property type="entry name" value="LeuD"/>
</dbReference>
<reference evidence="15 16" key="1">
    <citation type="submission" date="2018-03" db="EMBL/GenBank/DDBJ databases">
        <title>Ahniella affigens gen. nov., sp. nov., a gammaproteobacterium isolated from sandy soil near a stream.</title>
        <authorList>
            <person name="Ko Y."/>
            <person name="Kim J.-H."/>
        </authorList>
    </citation>
    <scope>NUCLEOTIDE SEQUENCE [LARGE SCALE GENOMIC DNA]</scope>
    <source>
        <strain evidence="15 16">D13</strain>
    </source>
</reference>
<dbReference type="Gene3D" id="3.20.19.10">
    <property type="entry name" value="Aconitase, domain 4"/>
    <property type="match status" value="1"/>
</dbReference>